<keyword evidence="4 6" id="KW-0501">Molybdenum cofactor biosynthesis</keyword>
<comment type="caution">
    <text evidence="8">The sequence shown here is derived from an EMBL/GenBank/DDBJ whole genome shotgun (WGS) entry which is preliminary data.</text>
</comment>
<comment type="cofactor">
    <cofactor evidence="6">
        <name>Mg(2+)</name>
        <dbReference type="ChEBI" id="CHEBI:18420"/>
    </cofactor>
</comment>
<dbReference type="NCBIfam" id="TIGR00177">
    <property type="entry name" value="molyb_syn"/>
    <property type="match status" value="1"/>
</dbReference>
<dbReference type="InterPro" id="IPR036135">
    <property type="entry name" value="MoeA_linker/N_sf"/>
</dbReference>
<comment type="pathway">
    <text evidence="2 6">Cofactor biosynthesis; molybdopterin biosynthesis.</text>
</comment>
<dbReference type="SUPFAM" id="SSF63867">
    <property type="entry name" value="MoeA C-terminal domain-like"/>
    <property type="match status" value="1"/>
</dbReference>
<dbReference type="CDD" id="cd00887">
    <property type="entry name" value="MoeA"/>
    <property type="match status" value="1"/>
</dbReference>
<dbReference type="PANTHER" id="PTHR10192">
    <property type="entry name" value="MOLYBDOPTERIN BIOSYNTHESIS PROTEIN"/>
    <property type="match status" value="1"/>
</dbReference>
<dbReference type="EC" id="2.10.1.1" evidence="6"/>
<keyword evidence="6" id="KW-0500">Molybdenum</keyword>
<dbReference type="AlphaFoldDB" id="A0A7C3UZ14"/>
<organism evidence="8">
    <name type="scientific">Desulfobacca acetoxidans</name>
    <dbReference type="NCBI Taxonomy" id="60893"/>
    <lineage>
        <taxon>Bacteria</taxon>
        <taxon>Pseudomonadati</taxon>
        <taxon>Thermodesulfobacteriota</taxon>
        <taxon>Desulfobaccia</taxon>
        <taxon>Desulfobaccales</taxon>
        <taxon>Desulfobaccaceae</taxon>
        <taxon>Desulfobacca</taxon>
    </lineage>
</organism>
<dbReference type="SMART" id="SM00852">
    <property type="entry name" value="MoCF_biosynth"/>
    <property type="match status" value="1"/>
</dbReference>
<protein>
    <recommendedName>
        <fullName evidence="6">Molybdopterin molybdenumtransferase</fullName>
        <ecNumber evidence="6">2.10.1.1</ecNumber>
    </recommendedName>
</protein>
<sequence length="412" mass="43599">MTLEFFRLKTREEVLALFARFKPVGAEVLELPDAVGRVVAQAIGAPEDVPAFLRASMDGYAVRANDTFGATPGLPQYLEIKGSVPMGKTPDGVVGPGEAWRIATGGMLPQGATAVVMVEYTNEMPDGTLEVRRPVAPGENVLHPGEDVRAAELLFQAGRRLRPQDIGLLAALGVSRVRLYQRPRVAVLSSGDEIVPIDQKPPPAKVRDANAHLVAALVTEEGGVPLLKGIVPDDRETLNAVLAESLEEADLVLISGGSSVGARDLTLKAIQDLPQAEILVHGVAIRPGKPTILADLGGKPLLGLPGHPASAAVVMYALGRPLLHRLAGLEEPQPAWGGSVQARLSRNLAGASGREDFVRVRLRQDQDTLWADPVLGPSGLLSPMVKSDGLVIIPLGVEGLFRGDPVTVHLFI</sequence>
<gene>
    <name evidence="8" type="ORF">ENW96_10900</name>
</gene>
<evidence type="ECO:0000256" key="5">
    <source>
        <dbReference type="ARBA" id="ARBA00047317"/>
    </source>
</evidence>
<comment type="similarity">
    <text evidence="3 6">Belongs to the MoeA family.</text>
</comment>
<dbReference type="GO" id="GO:0046872">
    <property type="term" value="F:metal ion binding"/>
    <property type="evidence" value="ECO:0007669"/>
    <property type="project" value="UniProtKB-UniRule"/>
</dbReference>
<dbReference type="EMBL" id="DTMF01000265">
    <property type="protein sequence ID" value="HGF34877.1"/>
    <property type="molecule type" value="Genomic_DNA"/>
</dbReference>
<evidence type="ECO:0000256" key="6">
    <source>
        <dbReference type="RuleBase" id="RU365090"/>
    </source>
</evidence>
<dbReference type="Gene3D" id="2.40.340.10">
    <property type="entry name" value="MoeA, C-terminal, domain IV"/>
    <property type="match status" value="1"/>
</dbReference>
<evidence type="ECO:0000259" key="7">
    <source>
        <dbReference type="SMART" id="SM00852"/>
    </source>
</evidence>
<dbReference type="NCBIfam" id="NF045515">
    <property type="entry name" value="Glp_gephyrin"/>
    <property type="match status" value="1"/>
</dbReference>
<dbReference type="Gene3D" id="3.40.980.10">
    <property type="entry name" value="MoaB/Mog-like domain"/>
    <property type="match status" value="1"/>
</dbReference>
<dbReference type="InterPro" id="IPR038987">
    <property type="entry name" value="MoeA-like"/>
</dbReference>
<name>A0A7C3UZ14_9BACT</name>
<evidence type="ECO:0000256" key="4">
    <source>
        <dbReference type="ARBA" id="ARBA00023150"/>
    </source>
</evidence>
<evidence type="ECO:0000313" key="8">
    <source>
        <dbReference type="EMBL" id="HGF34877.1"/>
    </source>
</evidence>
<comment type="catalytic activity">
    <reaction evidence="5">
        <text>adenylyl-molybdopterin + molybdate = Mo-molybdopterin + AMP + H(+)</text>
        <dbReference type="Rhea" id="RHEA:35047"/>
        <dbReference type="ChEBI" id="CHEBI:15378"/>
        <dbReference type="ChEBI" id="CHEBI:36264"/>
        <dbReference type="ChEBI" id="CHEBI:62727"/>
        <dbReference type="ChEBI" id="CHEBI:71302"/>
        <dbReference type="ChEBI" id="CHEBI:456215"/>
        <dbReference type="EC" id="2.10.1.1"/>
    </reaction>
</comment>
<dbReference type="PROSITE" id="PS01079">
    <property type="entry name" value="MOCF_BIOSYNTHESIS_2"/>
    <property type="match status" value="1"/>
</dbReference>
<dbReference type="UniPathway" id="UPA00344"/>
<dbReference type="InterPro" id="IPR036425">
    <property type="entry name" value="MoaB/Mog-like_dom_sf"/>
</dbReference>
<dbReference type="InterPro" id="IPR008284">
    <property type="entry name" value="MoCF_biosynth_CS"/>
</dbReference>
<dbReference type="Pfam" id="PF00994">
    <property type="entry name" value="MoCF_biosynth"/>
    <property type="match status" value="1"/>
</dbReference>
<dbReference type="SUPFAM" id="SSF63882">
    <property type="entry name" value="MoeA N-terminal region -like"/>
    <property type="match status" value="1"/>
</dbReference>
<dbReference type="GO" id="GO:0061599">
    <property type="term" value="F:molybdopterin molybdotransferase activity"/>
    <property type="evidence" value="ECO:0007669"/>
    <property type="project" value="UniProtKB-UniRule"/>
</dbReference>
<dbReference type="Pfam" id="PF03454">
    <property type="entry name" value="MoeA_C"/>
    <property type="match status" value="1"/>
</dbReference>
<dbReference type="InterPro" id="IPR036688">
    <property type="entry name" value="MoeA_C_domain_IV_sf"/>
</dbReference>
<reference evidence="8" key="1">
    <citation type="journal article" date="2020" name="mSystems">
        <title>Genome- and Community-Level Interaction Insights into Carbon Utilization and Element Cycling Functions of Hydrothermarchaeota in Hydrothermal Sediment.</title>
        <authorList>
            <person name="Zhou Z."/>
            <person name="Liu Y."/>
            <person name="Xu W."/>
            <person name="Pan J."/>
            <person name="Luo Z.H."/>
            <person name="Li M."/>
        </authorList>
    </citation>
    <scope>NUCLEOTIDE SEQUENCE [LARGE SCALE GENOMIC DNA]</scope>
    <source>
        <strain evidence="8">SpSt-897</strain>
    </source>
</reference>
<dbReference type="InterPro" id="IPR001453">
    <property type="entry name" value="MoaB/Mog_dom"/>
</dbReference>
<feature type="domain" description="MoaB/Mog" evidence="7">
    <location>
        <begin position="186"/>
        <end position="325"/>
    </location>
</feature>
<dbReference type="SUPFAM" id="SSF53218">
    <property type="entry name" value="Molybdenum cofactor biosynthesis proteins"/>
    <property type="match status" value="1"/>
</dbReference>
<keyword evidence="6" id="KW-0479">Metal-binding</keyword>
<dbReference type="GO" id="GO:0006777">
    <property type="term" value="P:Mo-molybdopterin cofactor biosynthetic process"/>
    <property type="evidence" value="ECO:0007669"/>
    <property type="project" value="UniProtKB-UniRule"/>
</dbReference>
<dbReference type="InterPro" id="IPR005110">
    <property type="entry name" value="MoeA_linker/N"/>
</dbReference>
<keyword evidence="6" id="KW-0460">Magnesium</keyword>
<evidence type="ECO:0000256" key="3">
    <source>
        <dbReference type="ARBA" id="ARBA00010763"/>
    </source>
</evidence>
<comment type="function">
    <text evidence="1 6">Catalyzes the insertion of molybdate into adenylated molybdopterin with the concomitant release of AMP.</text>
</comment>
<dbReference type="Pfam" id="PF03453">
    <property type="entry name" value="MoeA_N"/>
    <property type="match status" value="1"/>
</dbReference>
<accession>A0A7C3UZ14</accession>
<evidence type="ECO:0000256" key="2">
    <source>
        <dbReference type="ARBA" id="ARBA00005046"/>
    </source>
</evidence>
<keyword evidence="6 8" id="KW-0808">Transferase</keyword>
<dbReference type="GO" id="GO:0005829">
    <property type="term" value="C:cytosol"/>
    <property type="evidence" value="ECO:0007669"/>
    <property type="project" value="TreeGrafter"/>
</dbReference>
<dbReference type="Gene3D" id="2.170.190.11">
    <property type="entry name" value="Molybdopterin biosynthesis moea protein, domain 3"/>
    <property type="match status" value="1"/>
</dbReference>
<proteinExistence type="inferred from homology"/>
<dbReference type="InterPro" id="IPR005111">
    <property type="entry name" value="MoeA_C_domain_IV"/>
</dbReference>
<dbReference type="PANTHER" id="PTHR10192:SF5">
    <property type="entry name" value="GEPHYRIN"/>
    <property type="match status" value="1"/>
</dbReference>
<evidence type="ECO:0000256" key="1">
    <source>
        <dbReference type="ARBA" id="ARBA00002901"/>
    </source>
</evidence>
<dbReference type="Gene3D" id="3.90.105.10">
    <property type="entry name" value="Molybdopterin biosynthesis moea protein, domain 2"/>
    <property type="match status" value="1"/>
</dbReference>